<dbReference type="Proteomes" id="UP001501427">
    <property type="component" value="Unassembled WGS sequence"/>
</dbReference>
<dbReference type="Pfam" id="PF19965">
    <property type="entry name" value="VMAP-M2"/>
    <property type="match status" value="1"/>
</dbReference>
<organism evidence="2 3">
    <name type="scientific">Actinomadura livida</name>
    <dbReference type="NCBI Taxonomy" id="79909"/>
    <lineage>
        <taxon>Bacteria</taxon>
        <taxon>Bacillati</taxon>
        <taxon>Actinomycetota</taxon>
        <taxon>Actinomycetes</taxon>
        <taxon>Streptosporangiales</taxon>
        <taxon>Thermomonosporaceae</taxon>
        <taxon>Actinomadura</taxon>
    </lineage>
</organism>
<dbReference type="InterPro" id="IPR045446">
    <property type="entry name" value="VMAP-M2"/>
</dbReference>
<keyword evidence="3" id="KW-1185">Reference proteome</keyword>
<sequence>MTGIDRRHVLVVATQCRSMSTLTALEPAARELANALRDPGVGGCDPGLPGGESVLYGELAAPEIEAAVRTSISRAAENGATLVLALLGHGFTPGDDPTLYLMARDSKNGDRSSAVDVGRLVGEAVDHVGVKGVFVIVDACDAAGAIPPASTLTIGSSSGKTRLALLMAAAVNQPAYDMAMSRELVRLLDAGLARAAPHLCLPEITLELREHIAQQSITHFSYDGSDSYVPLWLSRNRHVQANMSPLGSYGTAELDTALAPLNLGGLVGPGWTLVDLYRLHEEIAQAQPGPARTRAASLVERLILAHRTASFLRSFMPAALTGTRLRQAVAALNMAVSDDQAVGDVHTEIDAAEYVARNAPTSRGACVKALTRFVVELADDAGWDLNEPELRDWATGINALVALNDAVHERCERRAERRLRLIVSLHYALADDWPEQIGAWLLHDQAVYEHENFDCPGSDRPGTETALANAVDWAEDHADALGLPLRRIEVAMPTGLLLQWRPEECAYERRLGVDYDVLPRWSRWLERLPDTRRAIRSARRRLTEIASITEGGRLDWIPARQAAEQHRLDEDFRNGVYRRGVGLLASPERNEKLFELLLRFAPIVVWPDSANIGPEHQKRVEDSWNELPLGFLHAYRARWRDQSCDEACDPVADLRAVWDDEEWLAFCDALLPPPGHKTRST</sequence>
<evidence type="ECO:0000313" key="2">
    <source>
        <dbReference type="EMBL" id="GAA0591486.1"/>
    </source>
</evidence>
<accession>A0ABN1FII5</accession>
<dbReference type="EMBL" id="BAAAHD010000070">
    <property type="protein sequence ID" value="GAA0591486.1"/>
    <property type="molecule type" value="Genomic_DNA"/>
</dbReference>
<feature type="domain" description="vWA-MoxR associated protein middle region 2" evidence="1">
    <location>
        <begin position="197"/>
        <end position="407"/>
    </location>
</feature>
<evidence type="ECO:0000259" key="1">
    <source>
        <dbReference type="Pfam" id="PF19965"/>
    </source>
</evidence>
<comment type="caution">
    <text evidence="2">The sequence shown here is derived from an EMBL/GenBank/DDBJ whole genome shotgun (WGS) entry which is preliminary data.</text>
</comment>
<name>A0ABN1FII5_9ACTN</name>
<evidence type="ECO:0000313" key="3">
    <source>
        <dbReference type="Proteomes" id="UP001501427"/>
    </source>
</evidence>
<protein>
    <recommendedName>
        <fullName evidence="1">vWA-MoxR associated protein middle region 2 domain-containing protein</fullName>
    </recommendedName>
</protein>
<reference evidence="2 3" key="1">
    <citation type="journal article" date="2019" name="Int. J. Syst. Evol. Microbiol.">
        <title>The Global Catalogue of Microorganisms (GCM) 10K type strain sequencing project: providing services to taxonomists for standard genome sequencing and annotation.</title>
        <authorList>
            <consortium name="The Broad Institute Genomics Platform"/>
            <consortium name="The Broad Institute Genome Sequencing Center for Infectious Disease"/>
            <person name="Wu L."/>
            <person name="Ma J."/>
        </authorList>
    </citation>
    <scope>NUCLEOTIDE SEQUENCE [LARGE SCALE GENOMIC DNA]</scope>
    <source>
        <strain evidence="2 3">JCM 10667</strain>
    </source>
</reference>
<proteinExistence type="predicted"/>
<gene>
    <name evidence="2" type="ORF">GCM10009546_62430</name>
</gene>